<protein>
    <submittedName>
        <fullName evidence="1">Uncharacterized protein</fullName>
    </submittedName>
</protein>
<name>A0ABT5A621_9CYAN</name>
<dbReference type="NCBIfam" id="NF047389">
    <property type="entry name" value="ATPase_Sll1717"/>
    <property type="match status" value="1"/>
</dbReference>
<organism evidence="1 2">
    <name type="scientific">Dolichospermum circinale CS-537/01</name>
    <dbReference type="NCBI Taxonomy" id="3021739"/>
    <lineage>
        <taxon>Bacteria</taxon>
        <taxon>Bacillati</taxon>
        <taxon>Cyanobacteriota</taxon>
        <taxon>Cyanophyceae</taxon>
        <taxon>Nostocales</taxon>
        <taxon>Aphanizomenonaceae</taxon>
        <taxon>Dolichospermum</taxon>
        <taxon>Dolichospermum circinale</taxon>
    </lineage>
</organism>
<gene>
    <name evidence="1" type="ORF">PN492_12655</name>
</gene>
<dbReference type="InterPro" id="IPR059206">
    <property type="entry name" value="Sll1717-like"/>
</dbReference>
<sequence>MSNFDKQKLLELMAGIAPRNATAENESNNDAVFLKNFLPIPNYRQVLEKDTLLILGGKGVGKTELFRLLAIPSGRKILVENLKIRALDDLDKTTWIAGFGRTQQQEKTFPTPESIESKMHNASNLDWRIFWIGLMLGRIFSQEQVILKSDWVDEIPLEIRELLINKLPLLSAWFPLVCDNIDKINSALDLLDQKLIESDQWLFITYDELDKLGSSYHQLATPIRELLAFWLDRWRRWERIRPKIFLRTDLFREDFLSFPDASKLKAYQINLEWKDSWLYQLLFKRLANSGQEMAEYLHRISPTSPNFLKETNTPLGIIITVNEVSHEFVIGKIINRFMGDNPRKGYTHLWIPNNLKDAGGRIYPRAFLQLFSLPAQRRIDESDLQNLTGDTLLTPADLQSALVDISKYRIGELVDEYPWLEPLKNSLNGLKVPVAEEIFLDKLKNTIWSEESGKQPPTLNPEEIMQYLLQLGIIDRRSDKRVNMPTIYMYGFGVKRPGGVKRPKR</sequence>
<accession>A0ABT5A621</accession>
<comment type="caution">
    <text evidence="1">The sequence shown here is derived from an EMBL/GenBank/DDBJ whole genome shotgun (WGS) entry which is preliminary data.</text>
</comment>
<dbReference type="RefSeq" id="WP_028082585.1">
    <property type="nucleotide sequence ID" value="NZ_JAQMTU010000075.1"/>
</dbReference>
<evidence type="ECO:0000313" key="1">
    <source>
        <dbReference type="EMBL" id="MDB9487387.1"/>
    </source>
</evidence>
<dbReference type="EMBL" id="JAQMTU010000075">
    <property type="protein sequence ID" value="MDB9487387.1"/>
    <property type="molecule type" value="Genomic_DNA"/>
</dbReference>
<keyword evidence="2" id="KW-1185">Reference proteome</keyword>
<proteinExistence type="predicted"/>
<reference evidence="1 2" key="1">
    <citation type="submission" date="2023-01" db="EMBL/GenBank/DDBJ databases">
        <title>Genomes from the Australian National Cyanobacteria Reference Collection.</title>
        <authorList>
            <person name="Willis A."/>
            <person name="Lee E.M.F."/>
        </authorList>
    </citation>
    <scope>NUCLEOTIDE SEQUENCE [LARGE SCALE GENOMIC DNA]</scope>
    <source>
        <strain evidence="1 2">CS-537/01</strain>
    </source>
</reference>
<evidence type="ECO:0000313" key="2">
    <source>
        <dbReference type="Proteomes" id="UP001212123"/>
    </source>
</evidence>
<dbReference type="Proteomes" id="UP001212123">
    <property type="component" value="Unassembled WGS sequence"/>
</dbReference>